<organism evidence="2 3">
    <name type="scientific">Candidatus Opimibacter skivensis</name>
    <dbReference type="NCBI Taxonomy" id="2982028"/>
    <lineage>
        <taxon>Bacteria</taxon>
        <taxon>Pseudomonadati</taxon>
        <taxon>Bacteroidota</taxon>
        <taxon>Saprospiria</taxon>
        <taxon>Saprospirales</taxon>
        <taxon>Saprospiraceae</taxon>
        <taxon>Candidatus Opimibacter</taxon>
    </lineage>
</organism>
<evidence type="ECO:0000313" key="2">
    <source>
        <dbReference type="EMBL" id="MBK9982593.1"/>
    </source>
</evidence>
<comment type="caution">
    <text evidence="2">The sequence shown here is derived from an EMBL/GenBank/DDBJ whole genome shotgun (WGS) entry which is preliminary data.</text>
</comment>
<name>A0A9D7SSZ5_9BACT</name>
<dbReference type="Proteomes" id="UP000808337">
    <property type="component" value="Unassembled WGS sequence"/>
</dbReference>
<proteinExistence type="predicted"/>
<keyword evidence="1" id="KW-0175">Coiled coil</keyword>
<dbReference type="EMBL" id="JADKGY010000006">
    <property type="protein sequence ID" value="MBK9982593.1"/>
    <property type="molecule type" value="Genomic_DNA"/>
</dbReference>
<protein>
    <submittedName>
        <fullName evidence="2">Uncharacterized protein</fullName>
    </submittedName>
</protein>
<evidence type="ECO:0000256" key="1">
    <source>
        <dbReference type="SAM" id="Coils"/>
    </source>
</evidence>
<sequence>MSEIQNKLKEKIQEAETIRKIQSYTVQLQSRLTEEENALAVMEQTLAKEQRDVELLEKEGLTTMFHKFLGDREDRLQIERQEYLTAALKYNEIYKSVDLIRYELNLLSKKEQNLGNVEKEITGLIKQREAEIMQLEPTIAAQLQGLHEQVDKLHKFETEVNQALSTGNDAFDKVRKTEYYLNEAQFPDKHMWGSGYQSKIVNHQAVDYARDMAYQSRQSLIRFGNEYRDVYPERPFQINMELEDFGRFAEVFFNNLISDWILRQKVSKSLITVRGTVQQVGRFVEQLNQEKLTIVRKLQELEMERKRTIVSSE</sequence>
<accession>A0A9D7SSZ5</accession>
<feature type="coiled-coil region" evidence="1">
    <location>
        <begin position="1"/>
        <end position="59"/>
    </location>
</feature>
<dbReference type="AlphaFoldDB" id="A0A9D7SSZ5"/>
<evidence type="ECO:0000313" key="3">
    <source>
        <dbReference type="Proteomes" id="UP000808337"/>
    </source>
</evidence>
<reference evidence="2 3" key="1">
    <citation type="submission" date="2020-10" db="EMBL/GenBank/DDBJ databases">
        <title>Connecting structure to function with the recovery of over 1000 high-quality activated sludge metagenome-assembled genomes encoding full-length rRNA genes using long-read sequencing.</title>
        <authorList>
            <person name="Singleton C.M."/>
            <person name="Petriglieri F."/>
            <person name="Kristensen J.M."/>
            <person name="Kirkegaard R.H."/>
            <person name="Michaelsen T.Y."/>
            <person name="Andersen M.H."/>
            <person name="Karst S.M."/>
            <person name="Dueholm M.S."/>
            <person name="Nielsen P.H."/>
            <person name="Albertsen M."/>
        </authorList>
    </citation>
    <scope>NUCLEOTIDE SEQUENCE [LARGE SCALE GENOMIC DNA]</scope>
    <source>
        <strain evidence="2">Ribe_18-Q3-R11-54_MAXAC.273</strain>
    </source>
</reference>
<gene>
    <name evidence="2" type="ORF">IPP15_09225</name>
</gene>